<comment type="caution">
    <text evidence="1">The sequence shown here is derived from an EMBL/GenBank/DDBJ whole genome shotgun (WGS) entry which is preliminary data.</text>
</comment>
<gene>
    <name evidence="1" type="ORF">PtrM4_138980</name>
</gene>
<dbReference type="KEGG" id="ptrr:90957718"/>
<reference evidence="1 2" key="1">
    <citation type="journal article" date="2018" name="BMC Genomics">
        <title>Comparative genomics of the wheat fungal pathogen Pyrenophora tritici-repentis reveals chromosomal variations and genome plasticity.</title>
        <authorList>
            <person name="Moolhuijzen P."/>
            <person name="See P.T."/>
            <person name="Hane J.K."/>
            <person name="Shi G."/>
            <person name="Liu Z."/>
            <person name="Oliver R.P."/>
            <person name="Moffat C.S."/>
        </authorList>
    </citation>
    <scope>NUCLEOTIDE SEQUENCE [LARGE SCALE GENOMIC DNA]</scope>
    <source>
        <strain evidence="1">M4</strain>
    </source>
</reference>
<proteinExistence type="predicted"/>
<organism evidence="1 2">
    <name type="scientific">Pyrenophora tritici-repentis</name>
    <dbReference type="NCBI Taxonomy" id="45151"/>
    <lineage>
        <taxon>Eukaryota</taxon>
        <taxon>Fungi</taxon>
        <taxon>Dikarya</taxon>
        <taxon>Ascomycota</taxon>
        <taxon>Pezizomycotina</taxon>
        <taxon>Dothideomycetes</taxon>
        <taxon>Pleosporomycetidae</taxon>
        <taxon>Pleosporales</taxon>
        <taxon>Pleosporineae</taxon>
        <taxon>Pleosporaceae</taxon>
        <taxon>Pyrenophora</taxon>
    </lineage>
</organism>
<evidence type="ECO:0000313" key="1">
    <source>
        <dbReference type="EMBL" id="KAF7567307.1"/>
    </source>
</evidence>
<dbReference type="RefSeq" id="XP_065960328.1">
    <property type="nucleotide sequence ID" value="XM_066109406.1"/>
</dbReference>
<sequence length="76" mass="8711">MKSLLYLLGFLAFTVPAVYGDNTSCRTDTCSRFNEPCTCGYEWENGKDGSCTYDENTGDTYCIIHRVRKNQLDRHD</sequence>
<dbReference type="GeneID" id="90957718"/>
<name>A0A5M9KVX3_9PLEO</name>
<protein>
    <submittedName>
        <fullName evidence="1">Uncharacterized protein</fullName>
    </submittedName>
</protein>
<dbReference type="EMBL" id="NQIK02000008">
    <property type="protein sequence ID" value="KAF7567307.1"/>
    <property type="molecule type" value="Genomic_DNA"/>
</dbReference>
<dbReference type="AlphaFoldDB" id="A0A5M9KVX3"/>
<dbReference type="Proteomes" id="UP000245464">
    <property type="component" value="Chromosome 8"/>
</dbReference>
<evidence type="ECO:0000313" key="2">
    <source>
        <dbReference type="Proteomes" id="UP000245464"/>
    </source>
</evidence>
<accession>A0A5M9KVX3</accession>